<reference evidence="4" key="3">
    <citation type="journal article" date="2013" name="Genome Res.">
        <title>A second-generation assembly of the Drosophila simulans genome provides new insights into patterns of lineage-specific divergence.</title>
        <authorList>
            <person name="Hu T.T."/>
            <person name="Eisen M.B."/>
            <person name="Thornton K.R."/>
            <person name="Andolfatto P."/>
        </authorList>
    </citation>
    <scope>NUCLEOTIDE SEQUENCE [LARGE SCALE GENOMIC DNA]</scope>
    <source>
        <strain evidence="4">W501</strain>
    </source>
</reference>
<dbReference type="EMBL" id="CM002911">
    <property type="protein sequence ID" value="KMY93175.1"/>
    <property type="molecule type" value="Genomic_DNA"/>
</dbReference>
<evidence type="ECO:0000313" key="5">
    <source>
        <dbReference type="Proteomes" id="UP000000304"/>
    </source>
</evidence>
<dbReference type="KEGG" id="dsi:Dsimw501_GD10869"/>
<dbReference type="Proteomes" id="UP000000304">
    <property type="component" value="Chromosome 2R"/>
</dbReference>
<dbReference type="EMBL" id="CM000362">
    <property type="protein sequence ID" value="EDX06751.1"/>
    <property type="molecule type" value="Genomic_DNA"/>
</dbReference>
<proteinExistence type="predicted"/>
<evidence type="ECO:0000256" key="2">
    <source>
        <dbReference type="SAM" id="SignalP"/>
    </source>
</evidence>
<dbReference type="HOGENOM" id="CLU_2560648_0_0_1"/>
<evidence type="ECO:0000256" key="1">
    <source>
        <dbReference type="SAM" id="MobiDB-lite"/>
    </source>
</evidence>
<keyword evidence="5" id="KW-1185">Reference proteome</keyword>
<protein>
    <submittedName>
        <fullName evidence="3">GD10869</fullName>
    </submittedName>
</protein>
<reference evidence="3" key="2">
    <citation type="submission" date="2008-06" db="EMBL/GenBank/DDBJ databases">
        <authorList>
            <consortium name="FlyBase"/>
        </authorList>
    </citation>
    <scope>NUCLEOTIDE SEQUENCE</scope>
    <source>
        <strain evidence="3">Mixed</strain>
        <strain evidence="4">W501</strain>
    </source>
</reference>
<dbReference type="Bgee" id="FBgn0182632">
    <property type="expression patterns" value="Expressed in embryo and 1 other cell type or tissue"/>
</dbReference>
<feature type="chain" id="PRO_5014299446" evidence="2">
    <location>
        <begin position="20"/>
        <end position="78"/>
    </location>
</feature>
<feature type="region of interest" description="Disordered" evidence="1">
    <location>
        <begin position="21"/>
        <end position="42"/>
    </location>
</feature>
<sequence length="78" mass="8416">MKFFAVLVCFSAVLAIAMASTPTTPPTSTTTTPSSPTTTTYTYTTSPSYPTYTYTTDTTTTKPIKQQLLSLLFNKKSG</sequence>
<gene>
    <name evidence="3" type="primary">Dsim\GD10869</name>
    <name evidence="3" type="ORF">Dsim_GD10869</name>
    <name evidence="4" type="ORF">Dsimw501_GD10869</name>
</gene>
<dbReference type="Proteomes" id="UP000035880">
    <property type="component" value="Chromosome 2R"/>
</dbReference>
<keyword evidence="2" id="KW-0732">Signal</keyword>
<dbReference type="AlphaFoldDB" id="B4QCU0"/>
<organism evidence="3 5">
    <name type="scientific">Drosophila simulans</name>
    <name type="common">Fruit fly</name>
    <dbReference type="NCBI Taxonomy" id="7240"/>
    <lineage>
        <taxon>Eukaryota</taxon>
        <taxon>Metazoa</taxon>
        <taxon>Ecdysozoa</taxon>
        <taxon>Arthropoda</taxon>
        <taxon>Hexapoda</taxon>
        <taxon>Insecta</taxon>
        <taxon>Pterygota</taxon>
        <taxon>Neoptera</taxon>
        <taxon>Endopterygota</taxon>
        <taxon>Diptera</taxon>
        <taxon>Brachycera</taxon>
        <taxon>Muscomorpha</taxon>
        <taxon>Ephydroidea</taxon>
        <taxon>Drosophilidae</taxon>
        <taxon>Drosophila</taxon>
        <taxon>Sophophora</taxon>
    </lineage>
</organism>
<evidence type="ECO:0000313" key="3">
    <source>
        <dbReference type="EMBL" id="EDX06751.1"/>
    </source>
</evidence>
<reference evidence="3 5" key="1">
    <citation type="journal article" date="2007" name="Nature">
        <title>Evolution of genes and genomes on the Drosophila phylogeny.</title>
        <authorList>
            <consortium name="Drosophila 12 Genomes Consortium"/>
            <person name="Clark A.G."/>
            <person name="Eisen M.B."/>
            <person name="Smith D.R."/>
            <person name="Bergman C.M."/>
            <person name="Oliver B."/>
            <person name="Markow T.A."/>
            <person name="Kaufman T.C."/>
            <person name="Kellis M."/>
            <person name="Gelbart W."/>
            <person name="Iyer V.N."/>
            <person name="Pollard D.A."/>
            <person name="Sackton T.B."/>
            <person name="Larracuente A.M."/>
            <person name="Singh N.D."/>
            <person name="Abad J.P."/>
            <person name="Abt D.N."/>
            <person name="Adryan B."/>
            <person name="Aguade M."/>
            <person name="Akashi H."/>
            <person name="Anderson W.W."/>
            <person name="Aquadro C.F."/>
            <person name="Ardell D.H."/>
            <person name="Arguello R."/>
            <person name="Artieri C.G."/>
            <person name="Barbash D.A."/>
            <person name="Barker D."/>
            <person name="Barsanti P."/>
            <person name="Batterham P."/>
            <person name="Batzoglou S."/>
            <person name="Begun D."/>
            <person name="Bhutkar A."/>
            <person name="Blanco E."/>
            <person name="Bosak S.A."/>
            <person name="Bradley R.K."/>
            <person name="Brand A.D."/>
            <person name="Brent M.R."/>
            <person name="Brooks A.N."/>
            <person name="Brown R.H."/>
            <person name="Butlin R.K."/>
            <person name="Caggese C."/>
            <person name="Calvi B.R."/>
            <person name="Bernardo de Carvalho A."/>
            <person name="Caspi A."/>
            <person name="Castrezana S."/>
            <person name="Celniker S.E."/>
            <person name="Chang J.L."/>
            <person name="Chapple C."/>
            <person name="Chatterji S."/>
            <person name="Chinwalla A."/>
            <person name="Civetta A."/>
            <person name="Clifton S.W."/>
            <person name="Comeron J.M."/>
            <person name="Costello J.C."/>
            <person name="Coyne J.A."/>
            <person name="Daub J."/>
            <person name="David R.G."/>
            <person name="Delcher A.L."/>
            <person name="Delehaunty K."/>
            <person name="Do C.B."/>
            <person name="Ebling H."/>
            <person name="Edwards K."/>
            <person name="Eickbush T."/>
            <person name="Evans J.D."/>
            <person name="Filipski A."/>
            <person name="Findeiss S."/>
            <person name="Freyhult E."/>
            <person name="Fulton L."/>
            <person name="Fulton R."/>
            <person name="Garcia A.C."/>
            <person name="Gardiner A."/>
            <person name="Garfield D.A."/>
            <person name="Garvin B.E."/>
            <person name="Gibson G."/>
            <person name="Gilbert D."/>
            <person name="Gnerre S."/>
            <person name="Godfrey J."/>
            <person name="Good R."/>
            <person name="Gotea V."/>
            <person name="Gravely B."/>
            <person name="Greenberg A.J."/>
            <person name="Griffiths-Jones S."/>
            <person name="Gross S."/>
            <person name="Guigo R."/>
            <person name="Gustafson E.A."/>
            <person name="Haerty W."/>
            <person name="Hahn M.W."/>
            <person name="Halligan D.L."/>
            <person name="Halpern A.L."/>
            <person name="Halter G.M."/>
            <person name="Han M.V."/>
            <person name="Heger A."/>
            <person name="Hillier L."/>
            <person name="Hinrichs A.S."/>
            <person name="Holmes I."/>
            <person name="Hoskins R.A."/>
            <person name="Hubisz M.J."/>
            <person name="Hultmark D."/>
            <person name="Huntley M.A."/>
            <person name="Jaffe D.B."/>
            <person name="Jagadeeshan S."/>
            <person name="Jeck W.R."/>
            <person name="Johnson J."/>
            <person name="Jones C.D."/>
            <person name="Jordan W.C."/>
            <person name="Karpen G.H."/>
            <person name="Kataoka E."/>
            <person name="Keightley P.D."/>
            <person name="Kheradpour P."/>
            <person name="Kirkness E.F."/>
            <person name="Koerich L.B."/>
            <person name="Kristiansen K."/>
            <person name="Kudrna D."/>
            <person name="Kulathinal R.J."/>
            <person name="Kumar S."/>
            <person name="Kwok R."/>
            <person name="Lander E."/>
            <person name="Langley C.H."/>
            <person name="Lapoint R."/>
            <person name="Lazzaro B.P."/>
            <person name="Lee S.J."/>
            <person name="Levesque L."/>
            <person name="Li R."/>
            <person name="Lin C.F."/>
            <person name="Lin M.F."/>
            <person name="Lindblad-Toh K."/>
            <person name="Llopart A."/>
            <person name="Long M."/>
            <person name="Low L."/>
            <person name="Lozovsky E."/>
            <person name="Lu J."/>
            <person name="Luo M."/>
            <person name="Machado C.A."/>
            <person name="Makalowski W."/>
            <person name="Marzo M."/>
            <person name="Matsuda M."/>
            <person name="Matzkin L."/>
            <person name="McAllister B."/>
            <person name="McBride C.S."/>
            <person name="McKernan B."/>
            <person name="McKernan K."/>
            <person name="Mendez-Lago M."/>
            <person name="Minx P."/>
            <person name="Mollenhauer M.U."/>
            <person name="Montooth K."/>
            <person name="Mount S.M."/>
            <person name="Mu X."/>
            <person name="Myers E."/>
            <person name="Negre B."/>
            <person name="Newfeld S."/>
            <person name="Nielsen R."/>
            <person name="Noor M.A."/>
            <person name="O'Grady P."/>
            <person name="Pachter L."/>
            <person name="Papaceit M."/>
            <person name="Parisi M.J."/>
            <person name="Parisi M."/>
            <person name="Parts L."/>
            <person name="Pedersen J.S."/>
            <person name="Pesole G."/>
            <person name="Phillippy A.M."/>
            <person name="Ponting C.P."/>
            <person name="Pop M."/>
            <person name="Porcelli D."/>
            <person name="Powell J.R."/>
            <person name="Prohaska S."/>
            <person name="Pruitt K."/>
            <person name="Puig M."/>
            <person name="Quesneville H."/>
            <person name="Ram K.R."/>
            <person name="Rand D."/>
            <person name="Rasmussen M.D."/>
            <person name="Reed L.K."/>
            <person name="Reenan R."/>
            <person name="Reily A."/>
            <person name="Remington K.A."/>
            <person name="Rieger T.T."/>
            <person name="Ritchie M.G."/>
            <person name="Robin C."/>
            <person name="Rogers Y.H."/>
            <person name="Rohde C."/>
            <person name="Rozas J."/>
            <person name="Rubenfield M.J."/>
            <person name="Ruiz A."/>
            <person name="Russo S."/>
            <person name="Salzberg S.L."/>
            <person name="Sanchez-Gracia A."/>
            <person name="Saranga D.J."/>
            <person name="Sato H."/>
            <person name="Schaeffer S.W."/>
            <person name="Schatz M.C."/>
            <person name="Schlenke T."/>
            <person name="Schwartz R."/>
            <person name="Segarra C."/>
            <person name="Singh R.S."/>
            <person name="Sirot L."/>
            <person name="Sirota M."/>
            <person name="Sisneros N.B."/>
            <person name="Smith C.D."/>
            <person name="Smith T.F."/>
            <person name="Spieth J."/>
            <person name="Stage D.E."/>
            <person name="Stark A."/>
            <person name="Stephan W."/>
            <person name="Strausberg R.L."/>
            <person name="Strempel S."/>
            <person name="Sturgill D."/>
            <person name="Sutton G."/>
            <person name="Sutton G.G."/>
            <person name="Tao W."/>
            <person name="Teichmann S."/>
            <person name="Tobari Y.N."/>
            <person name="Tomimura Y."/>
            <person name="Tsolas J.M."/>
            <person name="Valente V.L."/>
            <person name="Venter E."/>
            <person name="Venter J.C."/>
            <person name="Vicario S."/>
            <person name="Vieira F.G."/>
            <person name="Vilella A.J."/>
            <person name="Villasante A."/>
            <person name="Walenz B."/>
            <person name="Wang J."/>
            <person name="Wasserman M."/>
            <person name="Watts T."/>
            <person name="Wilson D."/>
            <person name="Wilson R.K."/>
            <person name="Wing R.A."/>
            <person name="Wolfner M.F."/>
            <person name="Wong A."/>
            <person name="Wong G.K."/>
            <person name="Wu C.I."/>
            <person name="Wu G."/>
            <person name="Yamamoto D."/>
            <person name="Yang H.P."/>
            <person name="Yang S.P."/>
            <person name="Yorke J.A."/>
            <person name="Yoshida K."/>
            <person name="Zdobnov E."/>
            <person name="Zhang P."/>
            <person name="Zhang Y."/>
            <person name="Zimin A.V."/>
            <person name="Baldwin J."/>
            <person name="Abdouelleil A."/>
            <person name="Abdulkadir J."/>
            <person name="Abebe A."/>
            <person name="Abera B."/>
            <person name="Abreu J."/>
            <person name="Acer S.C."/>
            <person name="Aftuck L."/>
            <person name="Alexander A."/>
            <person name="An P."/>
            <person name="Anderson E."/>
            <person name="Anderson S."/>
            <person name="Arachi H."/>
            <person name="Azer M."/>
            <person name="Bachantsang P."/>
            <person name="Barry A."/>
            <person name="Bayul T."/>
            <person name="Berlin A."/>
            <person name="Bessette D."/>
            <person name="Bloom T."/>
            <person name="Blye J."/>
            <person name="Boguslavskiy L."/>
            <person name="Bonnet C."/>
            <person name="Boukhgalter B."/>
            <person name="Bourzgui I."/>
            <person name="Brown A."/>
            <person name="Cahill P."/>
            <person name="Channer S."/>
            <person name="Cheshatsang Y."/>
            <person name="Chuda L."/>
            <person name="Citroen M."/>
            <person name="Collymore A."/>
            <person name="Cooke P."/>
            <person name="Costello M."/>
            <person name="D'Aco K."/>
            <person name="Daza R."/>
            <person name="De Haan G."/>
            <person name="DeGray S."/>
            <person name="DeMaso C."/>
            <person name="Dhargay N."/>
            <person name="Dooley K."/>
            <person name="Dooley E."/>
            <person name="Doricent M."/>
            <person name="Dorje P."/>
            <person name="Dorjee K."/>
            <person name="Dupes A."/>
            <person name="Elong R."/>
            <person name="Falk J."/>
            <person name="Farina A."/>
            <person name="Faro S."/>
            <person name="Ferguson D."/>
            <person name="Fisher S."/>
            <person name="Foley C.D."/>
            <person name="Franke A."/>
            <person name="Friedrich D."/>
            <person name="Gadbois L."/>
            <person name="Gearin G."/>
            <person name="Gearin C.R."/>
            <person name="Giannoukos G."/>
            <person name="Goode T."/>
            <person name="Graham J."/>
            <person name="Grandbois E."/>
            <person name="Grewal S."/>
            <person name="Gyaltsen K."/>
            <person name="Hafez N."/>
            <person name="Hagos B."/>
            <person name="Hall J."/>
            <person name="Henson C."/>
            <person name="Hollinger A."/>
            <person name="Honan T."/>
            <person name="Huard M.D."/>
            <person name="Hughes L."/>
            <person name="Hurhula B."/>
            <person name="Husby M.E."/>
            <person name="Kamat A."/>
            <person name="Kanga B."/>
            <person name="Kashin S."/>
            <person name="Khazanovich D."/>
            <person name="Kisner P."/>
            <person name="Lance K."/>
            <person name="Lara M."/>
            <person name="Lee W."/>
            <person name="Lennon N."/>
            <person name="Letendre F."/>
            <person name="LeVine R."/>
            <person name="Lipovsky A."/>
            <person name="Liu X."/>
            <person name="Liu J."/>
            <person name="Liu S."/>
            <person name="Lokyitsang T."/>
            <person name="Lokyitsang Y."/>
            <person name="Lubonja R."/>
            <person name="Lui A."/>
            <person name="MacDonald P."/>
            <person name="Magnisalis V."/>
            <person name="Maru K."/>
            <person name="Matthews C."/>
            <person name="McCusker W."/>
            <person name="McDonough S."/>
            <person name="Mehta T."/>
            <person name="Meldrim J."/>
            <person name="Meneus L."/>
            <person name="Mihai O."/>
            <person name="Mihalev A."/>
            <person name="Mihova T."/>
            <person name="Mittelman R."/>
            <person name="Mlenga V."/>
            <person name="Montmayeur A."/>
            <person name="Mulrain L."/>
            <person name="Navidi A."/>
            <person name="Naylor J."/>
            <person name="Negash T."/>
            <person name="Nguyen T."/>
            <person name="Nguyen N."/>
            <person name="Nicol R."/>
            <person name="Norbu C."/>
            <person name="Norbu N."/>
            <person name="Novod N."/>
            <person name="O'Neill B."/>
            <person name="Osman S."/>
            <person name="Markiewicz E."/>
            <person name="Oyono O.L."/>
            <person name="Patti C."/>
            <person name="Phunkhang P."/>
            <person name="Pierre F."/>
            <person name="Priest M."/>
            <person name="Raghuraman S."/>
            <person name="Rege F."/>
            <person name="Reyes R."/>
            <person name="Rise C."/>
            <person name="Rogov P."/>
            <person name="Ross K."/>
            <person name="Ryan E."/>
            <person name="Settipalli S."/>
            <person name="Shea T."/>
            <person name="Sherpa N."/>
            <person name="Shi L."/>
            <person name="Shih D."/>
            <person name="Sparrow T."/>
            <person name="Spaulding J."/>
            <person name="Stalker J."/>
            <person name="Stange-Thomann N."/>
            <person name="Stavropoulos S."/>
            <person name="Stone C."/>
            <person name="Strader C."/>
            <person name="Tesfaye S."/>
            <person name="Thomson T."/>
            <person name="Thoulutsang Y."/>
            <person name="Thoulutsang D."/>
            <person name="Topham K."/>
            <person name="Topping I."/>
            <person name="Tsamla T."/>
            <person name="Vassiliev H."/>
            <person name="Vo A."/>
            <person name="Wangchuk T."/>
            <person name="Wangdi T."/>
            <person name="Weiand M."/>
            <person name="Wilkinson J."/>
            <person name="Wilson A."/>
            <person name="Yadav S."/>
            <person name="Young G."/>
            <person name="Yu Q."/>
            <person name="Zembek L."/>
            <person name="Zhong D."/>
            <person name="Zimmer A."/>
            <person name="Zwirko Z."/>
            <person name="Jaffe D.B."/>
            <person name="Alvarez P."/>
            <person name="Brockman W."/>
            <person name="Butler J."/>
            <person name="Chin C."/>
            <person name="Gnerre S."/>
            <person name="Grabherr M."/>
            <person name="Kleber M."/>
            <person name="Mauceli E."/>
            <person name="MacCallum I."/>
        </authorList>
    </citation>
    <scope>NUCLEOTIDE SEQUENCE [LARGE SCALE GENOMIC DNA]</scope>
    <source>
        <strain evidence="3">Mixed</strain>
        <strain evidence="5">mosaic</strain>
    </source>
</reference>
<evidence type="ECO:0000313" key="4">
    <source>
        <dbReference type="EMBL" id="KMY93175.1"/>
    </source>
</evidence>
<dbReference type="STRING" id="7240.B4QCU0"/>
<reference evidence="4" key="4">
    <citation type="submission" date="2014-06" db="EMBL/GenBank/DDBJ databases">
        <authorList>
            <person name="Hu T."/>
            <person name="Eisen M.B."/>
            <person name="Thornton K.R."/>
            <person name="Andolfatto P."/>
        </authorList>
    </citation>
    <scope>NUCLEOTIDE SEQUENCE</scope>
    <source>
        <strain evidence="4">W501</strain>
    </source>
</reference>
<name>B4QCU0_DROSI</name>
<accession>B4QCU0</accession>
<feature type="signal peptide" evidence="2">
    <location>
        <begin position="1"/>
        <end position="19"/>
    </location>
</feature>